<dbReference type="Proteomes" id="UP000198822">
    <property type="component" value="Chromosome I"/>
</dbReference>
<feature type="transmembrane region" description="Helical" evidence="11">
    <location>
        <begin position="190"/>
        <end position="209"/>
    </location>
</feature>
<evidence type="ECO:0000313" key="14">
    <source>
        <dbReference type="Proteomes" id="UP000198822"/>
    </source>
</evidence>
<evidence type="ECO:0000256" key="8">
    <source>
        <dbReference type="ARBA" id="ARBA00023136"/>
    </source>
</evidence>
<dbReference type="GO" id="GO:0005886">
    <property type="term" value="C:plasma membrane"/>
    <property type="evidence" value="ECO:0007669"/>
    <property type="project" value="UniProtKB-SubCell"/>
</dbReference>
<feature type="transmembrane region" description="Helical" evidence="11">
    <location>
        <begin position="114"/>
        <end position="134"/>
    </location>
</feature>
<gene>
    <name evidence="13" type="ORF">SAMN04489720_0195</name>
</gene>
<dbReference type="OrthoDB" id="8953821at2"/>
<sequence>MTTLAATQSTRQRLRQISAAAVGNAIEWYDWYIYSLLAAYFAAQYFPSDSESTLVPLLSALAVFAVGFVMRPIGGLLVGWFADRVGRKAALNVTVIGMGAGSLLIAVIPTYESIGILAPIALVVARMVQGLSAGGEYAAAAAFLVESAPNHRRGFFASFFYQSAIIGNLFAIGLTSLLSTTLSAEDMTAWGWRVPFAVGAVVAVSGYWIRRHAEETHTLLADMESGAVEKPSPFEFLKHPKLVVQTIGITAAGTLIYYVWTVYMPTYANVVTGLDTRLGLGSTAITLVFFLILQPIVATISDKVGRKPVLLVFGCAFVFGTVPMLSLLQDSFWSLLLVQMLGAGFLACWTSILNAVFAELWPARVRAAGAGLPYSSAVALFGGTGPYIATAFAQAGNPEYFGYYLTAIAIISTVTYLTLKETAHKPLP</sequence>
<feature type="transmembrane region" description="Helical" evidence="11">
    <location>
        <begin position="309"/>
        <end position="326"/>
    </location>
</feature>
<feature type="transmembrane region" description="Helical" evidence="11">
    <location>
        <begin position="155"/>
        <end position="178"/>
    </location>
</feature>
<reference evidence="14" key="1">
    <citation type="submission" date="2016-10" db="EMBL/GenBank/DDBJ databases">
        <authorList>
            <person name="Varghese N."/>
            <person name="Submissions S."/>
        </authorList>
    </citation>
    <scope>NUCLEOTIDE SEQUENCE [LARGE SCALE GENOMIC DNA]</scope>
    <source>
        <strain evidence="14">DSM 22002</strain>
    </source>
</reference>
<evidence type="ECO:0000256" key="10">
    <source>
        <dbReference type="ARBA" id="ARBA00039918"/>
    </source>
</evidence>
<evidence type="ECO:0000256" key="3">
    <source>
        <dbReference type="ARBA" id="ARBA00022448"/>
    </source>
</evidence>
<proteinExistence type="inferred from homology"/>
<keyword evidence="5 11" id="KW-0812">Transmembrane</keyword>
<evidence type="ECO:0000259" key="12">
    <source>
        <dbReference type="PROSITE" id="PS50850"/>
    </source>
</evidence>
<dbReference type="PROSITE" id="PS00217">
    <property type="entry name" value="SUGAR_TRANSPORT_2"/>
    <property type="match status" value="1"/>
</dbReference>
<feature type="domain" description="Major facilitator superfamily (MFS) profile" evidence="12">
    <location>
        <begin position="16"/>
        <end position="424"/>
    </location>
</feature>
<comment type="similarity">
    <text evidence="2">Belongs to the major facilitator superfamily. Metabolite:H+ Symporter (MHS) family (TC 2.A.1.6) family.</text>
</comment>
<feature type="transmembrane region" description="Helical" evidence="11">
    <location>
        <begin position="242"/>
        <end position="260"/>
    </location>
</feature>
<feature type="transmembrane region" description="Helical" evidence="11">
    <location>
        <begin position="369"/>
        <end position="389"/>
    </location>
</feature>
<dbReference type="FunFam" id="1.20.1250.20:FF:000001">
    <property type="entry name" value="Dicarboxylate MFS transporter"/>
    <property type="match status" value="1"/>
</dbReference>
<keyword evidence="6" id="KW-0769">Symport</keyword>
<evidence type="ECO:0000256" key="5">
    <source>
        <dbReference type="ARBA" id="ARBA00022692"/>
    </source>
</evidence>
<evidence type="ECO:0000256" key="7">
    <source>
        <dbReference type="ARBA" id="ARBA00022989"/>
    </source>
</evidence>
<dbReference type="STRING" id="399736.SAMN04489720_0195"/>
<accession>A0A1G8A0I5</accession>
<feature type="transmembrane region" description="Helical" evidence="11">
    <location>
        <begin position="280"/>
        <end position="297"/>
    </location>
</feature>
<evidence type="ECO:0000256" key="11">
    <source>
        <dbReference type="SAM" id="Phobius"/>
    </source>
</evidence>
<dbReference type="PANTHER" id="PTHR43528:SF1">
    <property type="entry name" value="ALPHA-KETOGLUTARATE PERMEASE"/>
    <property type="match status" value="1"/>
</dbReference>
<dbReference type="GO" id="GO:0015293">
    <property type="term" value="F:symporter activity"/>
    <property type="evidence" value="ECO:0007669"/>
    <property type="project" value="UniProtKB-KW"/>
</dbReference>
<dbReference type="PANTHER" id="PTHR43528">
    <property type="entry name" value="ALPHA-KETOGLUTARATE PERMEASE"/>
    <property type="match status" value="1"/>
</dbReference>
<keyword evidence="7 11" id="KW-1133">Transmembrane helix</keyword>
<dbReference type="SUPFAM" id="SSF103473">
    <property type="entry name" value="MFS general substrate transporter"/>
    <property type="match status" value="1"/>
</dbReference>
<protein>
    <recommendedName>
        <fullName evidence="10">Putative proline/betaine transporter</fullName>
    </recommendedName>
</protein>
<dbReference type="AlphaFoldDB" id="A0A1G8A0I5"/>
<comment type="function">
    <text evidence="9">May be a proton symporter involved in the uptake of osmolytes such as proline and glycine betaine.</text>
</comment>
<dbReference type="PROSITE" id="PS00216">
    <property type="entry name" value="SUGAR_TRANSPORT_1"/>
    <property type="match status" value="2"/>
</dbReference>
<dbReference type="Pfam" id="PF07690">
    <property type="entry name" value="MFS_1"/>
    <property type="match status" value="1"/>
</dbReference>
<evidence type="ECO:0000256" key="9">
    <source>
        <dbReference type="ARBA" id="ARBA00037295"/>
    </source>
</evidence>
<keyword evidence="8 11" id="KW-0472">Membrane</keyword>
<feature type="transmembrane region" description="Helical" evidence="11">
    <location>
        <begin position="89"/>
        <end position="108"/>
    </location>
</feature>
<evidence type="ECO:0000313" key="13">
    <source>
        <dbReference type="EMBL" id="SDH14411.1"/>
    </source>
</evidence>
<feature type="transmembrane region" description="Helical" evidence="11">
    <location>
        <begin position="21"/>
        <end position="43"/>
    </location>
</feature>
<name>A0A1G8A0I5_9MICO</name>
<feature type="transmembrane region" description="Helical" evidence="11">
    <location>
        <begin position="55"/>
        <end position="82"/>
    </location>
</feature>
<evidence type="ECO:0000256" key="4">
    <source>
        <dbReference type="ARBA" id="ARBA00022475"/>
    </source>
</evidence>
<feature type="transmembrane region" description="Helical" evidence="11">
    <location>
        <begin position="401"/>
        <end position="419"/>
    </location>
</feature>
<dbReference type="Gene3D" id="1.20.1250.20">
    <property type="entry name" value="MFS general substrate transporter like domains"/>
    <property type="match status" value="1"/>
</dbReference>
<dbReference type="InterPro" id="IPR011701">
    <property type="entry name" value="MFS"/>
</dbReference>
<dbReference type="PROSITE" id="PS50850">
    <property type="entry name" value="MFS"/>
    <property type="match status" value="1"/>
</dbReference>
<keyword evidence="14" id="KW-1185">Reference proteome</keyword>
<dbReference type="InterPro" id="IPR005829">
    <property type="entry name" value="Sugar_transporter_CS"/>
</dbReference>
<comment type="subcellular location">
    <subcellularLocation>
        <location evidence="1">Cell membrane</location>
        <topology evidence="1">Multi-pass membrane protein</topology>
    </subcellularLocation>
</comment>
<organism evidence="13 14">
    <name type="scientific">Agrococcus jejuensis</name>
    <dbReference type="NCBI Taxonomy" id="399736"/>
    <lineage>
        <taxon>Bacteria</taxon>
        <taxon>Bacillati</taxon>
        <taxon>Actinomycetota</taxon>
        <taxon>Actinomycetes</taxon>
        <taxon>Micrococcales</taxon>
        <taxon>Microbacteriaceae</taxon>
        <taxon>Agrococcus</taxon>
    </lineage>
</organism>
<evidence type="ECO:0000256" key="6">
    <source>
        <dbReference type="ARBA" id="ARBA00022847"/>
    </source>
</evidence>
<dbReference type="RefSeq" id="WP_092506701.1">
    <property type="nucleotide sequence ID" value="NZ_LT629695.1"/>
</dbReference>
<keyword evidence="3" id="KW-0813">Transport</keyword>
<feature type="transmembrane region" description="Helical" evidence="11">
    <location>
        <begin position="332"/>
        <end position="357"/>
    </location>
</feature>
<evidence type="ECO:0000256" key="1">
    <source>
        <dbReference type="ARBA" id="ARBA00004651"/>
    </source>
</evidence>
<dbReference type="InterPro" id="IPR020846">
    <property type="entry name" value="MFS_dom"/>
</dbReference>
<keyword evidence="4" id="KW-1003">Cell membrane</keyword>
<dbReference type="EMBL" id="LT629695">
    <property type="protein sequence ID" value="SDH14411.1"/>
    <property type="molecule type" value="Genomic_DNA"/>
</dbReference>
<dbReference type="InterPro" id="IPR036259">
    <property type="entry name" value="MFS_trans_sf"/>
</dbReference>
<dbReference type="InterPro" id="IPR051084">
    <property type="entry name" value="H+-coupled_symporters"/>
</dbReference>
<evidence type="ECO:0000256" key="2">
    <source>
        <dbReference type="ARBA" id="ARBA00008240"/>
    </source>
</evidence>